<accession>A0ACC0JXY8</accession>
<proteinExistence type="predicted"/>
<reference evidence="1 2" key="1">
    <citation type="journal article" date="2022" name="Genome Biol. Evol.">
        <title>The Spruce Budworm Genome: Reconstructing the Evolutionary History of Antifreeze Proteins.</title>
        <authorList>
            <person name="Beliveau C."/>
            <person name="Gagne P."/>
            <person name="Picq S."/>
            <person name="Vernygora O."/>
            <person name="Keeling C.I."/>
            <person name="Pinkney K."/>
            <person name="Doucet D."/>
            <person name="Wen F."/>
            <person name="Johnston J.S."/>
            <person name="Maaroufi H."/>
            <person name="Boyle B."/>
            <person name="Laroche J."/>
            <person name="Dewar K."/>
            <person name="Juretic N."/>
            <person name="Blackburn G."/>
            <person name="Nisole A."/>
            <person name="Brunet B."/>
            <person name="Brandao M."/>
            <person name="Lumley L."/>
            <person name="Duan J."/>
            <person name="Quan G."/>
            <person name="Lucarotti C.J."/>
            <person name="Roe A.D."/>
            <person name="Sperling F.A.H."/>
            <person name="Levesque R.C."/>
            <person name="Cusson M."/>
        </authorList>
    </citation>
    <scope>NUCLEOTIDE SEQUENCE [LARGE SCALE GENOMIC DNA]</scope>
    <source>
        <strain evidence="1">Glfc:IPQL:Cfum</strain>
    </source>
</reference>
<keyword evidence="2" id="KW-1185">Reference proteome</keyword>
<sequence>MADSKDIPNMKSCRICLSSRKPLCPLFRYKLSGNYAEMLTAIADVKVSSNDGLPDKICSKCCTSLEKAYLLRTIAERSDKILRKALVKAHENVPTKKIAFDSFTDIKSEIAPLTIKSEPKWEMEIEVLDNASAPKTMESLDGKDIVIANTVIRKVEPNSDEPKKEVSDTAEYLDDDFFQDDDDDDYVPPKEKQKTKFKKPKLSDIRVFKEKKKTIVRKLKVLTKIMDETNGASSDDSPPILLKRPKDATILKVHPNYKSRSSSDSVTRIVRRDKPVRMVRTAKPVVKQREKMVCPVCGILTFTLGNHIATHQEKKRYSCSQCTRSFAQKANLQVHQKQHTGVKDHICEICVNLNNHVYKVHGINLKFKSIHTVTEDVLRREMGMASEARVAISHIMPQLGDVPTPGAHETVAHHTRSTARARGRPAQCRTCTRRPRPLLALRAPPPLPLCRTTRPLGASRGPRARPASLLLLACWLAVVAAELACPPESPPQPPCASCRSYESAREHSLRVIRESLLAKLGFTQAPNTTGRELPRVPPDLMQRFERRAPPSEQADAPAPPRTFVTHTEQDDFLARTDNVLNIRKQPTNQRNFFKRNEPKKIVAPKGLYIFGSVGGGKTMLMDLFYETVPIKEKLRVHFNSFMLNVHARIHELKIKSGKGASSFRDEGSKPYDPIPPVAADITQESWLICFDEFQVTDIGDAMILKRLFTQLFDNGCVVVATSNRKPDDLYKNGLQRSNFLPFIPVLKAHCNVSQLDSGIDYRLRGMGTKYSKYFINSELTTENNVVDNLFKFLVSKETDTVRPIVINIMGRNVKFAKSCGRVLDSTFEELCDRPIGASDYLVISKTFHTVFIRNIPRLSISTHRSQLRRFITLIDTLYDSRVRVVITADCEPKDLLNTGDVGTTLGDADRALMDDLKITKHCEDAKAAIFTGEEEMFACDRCVSRLMEMQTEEYWAKWGKHLD</sequence>
<organism evidence="1 2">
    <name type="scientific">Choristoneura fumiferana</name>
    <name type="common">Spruce budworm moth</name>
    <name type="synonym">Archips fumiferana</name>
    <dbReference type="NCBI Taxonomy" id="7141"/>
    <lineage>
        <taxon>Eukaryota</taxon>
        <taxon>Metazoa</taxon>
        <taxon>Ecdysozoa</taxon>
        <taxon>Arthropoda</taxon>
        <taxon>Hexapoda</taxon>
        <taxon>Insecta</taxon>
        <taxon>Pterygota</taxon>
        <taxon>Neoptera</taxon>
        <taxon>Endopterygota</taxon>
        <taxon>Lepidoptera</taxon>
        <taxon>Glossata</taxon>
        <taxon>Ditrysia</taxon>
        <taxon>Tortricoidea</taxon>
        <taxon>Tortricidae</taxon>
        <taxon>Tortricinae</taxon>
        <taxon>Choristoneura</taxon>
    </lineage>
</organism>
<comment type="caution">
    <text evidence="1">The sequence shown here is derived from an EMBL/GenBank/DDBJ whole genome shotgun (WGS) entry which is preliminary data.</text>
</comment>
<name>A0ACC0JXY8_CHOFU</name>
<protein>
    <submittedName>
        <fullName evidence="1">Uncharacterized protein</fullName>
    </submittedName>
</protein>
<evidence type="ECO:0000313" key="2">
    <source>
        <dbReference type="Proteomes" id="UP001064048"/>
    </source>
</evidence>
<dbReference type="Proteomes" id="UP001064048">
    <property type="component" value="Chromosome 12"/>
</dbReference>
<gene>
    <name evidence="1" type="ORF">MSG28_007474</name>
</gene>
<evidence type="ECO:0000313" key="1">
    <source>
        <dbReference type="EMBL" id="KAI8428813.1"/>
    </source>
</evidence>
<dbReference type="EMBL" id="CM046112">
    <property type="protein sequence ID" value="KAI8428813.1"/>
    <property type="molecule type" value="Genomic_DNA"/>
</dbReference>